<dbReference type="Proteomes" id="UP001341840">
    <property type="component" value="Unassembled WGS sequence"/>
</dbReference>
<gene>
    <name evidence="1" type="ORF">PIB30_073849</name>
</gene>
<comment type="caution">
    <text evidence="1">The sequence shown here is derived from an EMBL/GenBank/DDBJ whole genome shotgun (WGS) entry which is preliminary data.</text>
</comment>
<accession>A0ABU6XMX3</accession>
<sequence length="123" mass="14128">MLSSKLEWDTQIKRGALANVLSAVRERKSLRENVPFYLLPPPLALPLDGGEQEDRTHGSVCFHLWKLSHPLHLFNLVLISLCSQSLLPLHLHLRIQQRSHLTIPIPTKQQHINSFHSTFLTCR</sequence>
<name>A0ABU6XMX3_9FABA</name>
<protein>
    <submittedName>
        <fullName evidence="1">Uncharacterized protein</fullName>
    </submittedName>
</protein>
<evidence type="ECO:0000313" key="1">
    <source>
        <dbReference type="EMBL" id="MED6199216.1"/>
    </source>
</evidence>
<organism evidence="1 2">
    <name type="scientific">Stylosanthes scabra</name>
    <dbReference type="NCBI Taxonomy" id="79078"/>
    <lineage>
        <taxon>Eukaryota</taxon>
        <taxon>Viridiplantae</taxon>
        <taxon>Streptophyta</taxon>
        <taxon>Embryophyta</taxon>
        <taxon>Tracheophyta</taxon>
        <taxon>Spermatophyta</taxon>
        <taxon>Magnoliopsida</taxon>
        <taxon>eudicotyledons</taxon>
        <taxon>Gunneridae</taxon>
        <taxon>Pentapetalae</taxon>
        <taxon>rosids</taxon>
        <taxon>fabids</taxon>
        <taxon>Fabales</taxon>
        <taxon>Fabaceae</taxon>
        <taxon>Papilionoideae</taxon>
        <taxon>50 kb inversion clade</taxon>
        <taxon>dalbergioids sensu lato</taxon>
        <taxon>Dalbergieae</taxon>
        <taxon>Pterocarpus clade</taxon>
        <taxon>Stylosanthes</taxon>
    </lineage>
</organism>
<reference evidence="1 2" key="1">
    <citation type="journal article" date="2023" name="Plants (Basel)">
        <title>Bridging the Gap: Combining Genomics and Transcriptomics Approaches to Understand Stylosanthes scabra, an Orphan Legume from the Brazilian Caatinga.</title>
        <authorList>
            <person name="Ferreira-Neto J.R.C."/>
            <person name="da Silva M.D."/>
            <person name="Binneck E."/>
            <person name="de Melo N.F."/>
            <person name="da Silva R.H."/>
            <person name="de Melo A.L.T.M."/>
            <person name="Pandolfi V."/>
            <person name="Bustamante F.O."/>
            <person name="Brasileiro-Vidal A.C."/>
            <person name="Benko-Iseppon A.M."/>
        </authorList>
    </citation>
    <scope>NUCLEOTIDE SEQUENCE [LARGE SCALE GENOMIC DNA]</scope>
    <source>
        <tissue evidence="1">Leaves</tissue>
    </source>
</reference>
<proteinExistence type="predicted"/>
<evidence type="ECO:0000313" key="2">
    <source>
        <dbReference type="Proteomes" id="UP001341840"/>
    </source>
</evidence>
<keyword evidence="2" id="KW-1185">Reference proteome</keyword>
<dbReference type="EMBL" id="JASCZI010212353">
    <property type="protein sequence ID" value="MED6199216.1"/>
    <property type="molecule type" value="Genomic_DNA"/>
</dbReference>